<dbReference type="GO" id="GO:0005886">
    <property type="term" value="C:plasma membrane"/>
    <property type="evidence" value="ECO:0007669"/>
    <property type="project" value="UniProtKB-SubCell"/>
</dbReference>
<feature type="transmembrane region" description="Helical" evidence="6">
    <location>
        <begin position="24"/>
        <end position="54"/>
    </location>
</feature>
<organism evidence="8">
    <name type="scientific">marine sediment metagenome</name>
    <dbReference type="NCBI Taxonomy" id="412755"/>
    <lineage>
        <taxon>unclassified sequences</taxon>
        <taxon>metagenomes</taxon>
        <taxon>ecological metagenomes</taxon>
    </lineage>
</organism>
<evidence type="ECO:0000256" key="6">
    <source>
        <dbReference type="SAM" id="Phobius"/>
    </source>
</evidence>
<evidence type="ECO:0000256" key="1">
    <source>
        <dbReference type="ARBA" id="ARBA00004651"/>
    </source>
</evidence>
<comment type="subcellular location">
    <subcellularLocation>
        <location evidence="1">Cell membrane</location>
        <topology evidence="1">Multi-pass membrane protein</topology>
    </subcellularLocation>
</comment>
<dbReference type="AlphaFoldDB" id="X0S1C9"/>
<feature type="non-terminal residue" evidence="8">
    <location>
        <position position="1"/>
    </location>
</feature>
<gene>
    <name evidence="8" type="ORF">S01H1_12577</name>
</gene>
<sequence length="112" mass="12857">SIEISERKDDLIIMKAVGIQNRNIYLWALLEVLIYSLLASIGYFIGYYVSIWYMDILQQLMQQPQGSADLSLTNYILSLIFGFASATMGQFIALRYVLKQKIAMVTKEKMFA</sequence>
<evidence type="ECO:0000256" key="2">
    <source>
        <dbReference type="ARBA" id="ARBA00022475"/>
    </source>
</evidence>
<comment type="caution">
    <text evidence="8">The sequence shown here is derived from an EMBL/GenBank/DDBJ whole genome shotgun (WGS) entry which is preliminary data.</text>
</comment>
<name>X0S1C9_9ZZZZ</name>
<keyword evidence="4 6" id="KW-1133">Transmembrane helix</keyword>
<evidence type="ECO:0000259" key="7">
    <source>
        <dbReference type="Pfam" id="PF02687"/>
    </source>
</evidence>
<reference evidence="8" key="1">
    <citation type="journal article" date="2014" name="Front. Microbiol.">
        <title>High frequency of phylogenetically diverse reductive dehalogenase-homologous genes in deep subseafloor sedimentary metagenomes.</title>
        <authorList>
            <person name="Kawai M."/>
            <person name="Futagami T."/>
            <person name="Toyoda A."/>
            <person name="Takaki Y."/>
            <person name="Nishi S."/>
            <person name="Hori S."/>
            <person name="Arai W."/>
            <person name="Tsubouchi T."/>
            <person name="Morono Y."/>
            <person name="Uchiyama I."/>
            <person name="Ito T."/>
            <person name="Fujiyama A."/>
            <person name="Inagaki F."/>
            <person name="Takami H."/>
        </authorList>
    </citation>
    <scope>NUCLEOTIDE SEQUENCE</scope>
    <source>
        <strain evidence="8">Expedition CK06-06</strain>
    </source>
</reference>
<accession>X0S1C9</accession>
<evidence type="ECO:0000313" key="8">
    <source>
        <dbReference type="EMBL" id="GAF69046.1"/>
    </source>
</evidence>
<evidence type="ECO:0000256" key="3">
    <source>
        <dbReference type="ARBA" id="ARBA00022692"/>
    </source>
</evidence>
<dbReference type="Pfam" id="PF02687">
    <property type="entry name" value="FtsX"/>
    <property type="match status" value="1"/>
</dbReference>
<dbReference type="EMBL" id="BARS01006463">
    <property type="protein sequence ID" value="GAF69046.1"/>
    <property type="molecule type" value="Genomic_DNA"/>
</dbReference>
<keyword evidence="5 6" id="KW-0472">Membrane</keyword>
<dbReference type="InterPro" id="IPR003838">
    <property type="entry name" value="ABC3_permease_C"/>
</dbReference>
<evidence type="ECO:0000256" key="5">
    <source>
        <dbReference type="ARBA" id="ARBA00023136"/>
    </source>
</evidence>
<proteinExistence type="predicted"/>
<evidence type="ECO:0000256" key="4">
    <source>
        <dbReference type="ARBA" id="ARBA00022989"/>
    </source>
</evidence>
<feature type="transmembrane region" description="Helical" evidence="6">
    <location>
        <begin position="74"/>
        <end position="98"/>
    </location>
</feature>
<protein>
    <recommendedName>
        <fullName evidence="7">ABC3 transporter permease C-terminal domain-containing protein</fullName>
    </recommendedName>
</protein>
<feature type="domain" description="ABC3 transporter permease C-terminal" evidence="7">
    <location>
        <begin position="2"/>
        <end position="101"/>
    </location>
</feature>
<keyword evidence="2" id="KW-1003">Cell membrane</keyword>
<keyword evidence="3 6" id="KW-0812">Transmembrane</keyword>